<dbReference type="Proteomes" id="UP000198703">
    <property type="component" value="Unassembled WGS sequence"/>
</dbReference>
<keyword evidence="2" id="KW-1185">Reference proteome</keyword>
<dbReference type="RefSeq" id="WP_093256937.1">
    <property type="nucleotide sequence ID" value="NZ_FNQM01000050.1"/>
</dbReference>
<evidence type="ECO:0000313" key="2">
    <source>
        <dbReference type="Proteomes" id="UP000198703"/>
    </source>
</evidence>
<gene>
    <name evidence="1" type="ORF">SAMN05444370_1502</name>
</gene>
<evidence type="ECO:0000313" key="1">
    <source>
        <dbReference type="EMBL" id="SEB06982.1"/>
    </source>
</evidence>
<proteinExistence type="predicted"/>
<reference evidence="1 2" key="1">
    <citation type="submission" date="2016-10" db="EMBL/GenBank/DDBJ databases">
        <authorList>
            <person name="de Groot N.N."/>
        </authorList>
    </citation>
    <scope>NUCLEOTIDE SEQUENCE [LARGE SCALE GENOMIC DNA]</scope>
    <source>
        <strain evidence="1 2">DSM 15345</strain>
    </source>
</reference>
<sequence>MAVDVHALFERIEAMPEAEREAHHEAVRAEIARRRNAWRVQALEGLHDVAALIDLAGLLGDAAGDDAGRRELLWATADRARAAAIAIREALGEPAE</sequence>
<dbReference type="EMBL" id="FNQM01000050">
    <property type="protein sequence ID" value="SEB06982.1"/>
    <property type="molecule type" value="Genomic_DNA"/>
</dbReference>
<accession>A0A1H4GE47</accession>
<organism evidence="1 2">
    <name type="scientific">Rubrimonas cliftonensis</name>
    <dbReference type="NCBI Taxonomy" id="89524"/>
    <lineage>
        <taxon>Bacteria</taxon>
        <taxon>Pseudomonadati</taxon>
        <taxon>Pseudomonadota</taxon>
        <taxon>Alphaproteobacteria</taxon>
        <taxon>Rhodobacterales</taxon>
        <taxon>Paracoccaceae</taxon>
        <taxon>Rubrimonas</taxon>
    </lineage>
</organism>
<name>A0A1H4GE47_9RHOB</name>
<protein>
    <submittedName>
        <fullName evidence="1">Uncharacterized protein</fullName>
    </submittedName>
</protein>
<dbReference type="AlphaFoldDB" id="A0A1H4GE47"/>